<evidence type="ECO:0000313" key="2">
    <source>
        <dbReference type="EMBL" id="KAF2497540.1"/>
    </source>
</evidence>
<proteinExistence type="predicted"/>
<accession>A0A6A6R0R5</accession>
<feature type="non-terminal residue" evidence="2">
    <location>
        <position position="117"/>
    </location>
</feature>
<evidence type="ECO:0000313" key="3">
    <source>
        <dbReference type="Proteomes" id="UP000799750"/>
    </source>
</evidence>
<reference evidence="2" key="1">
    <citation type="journal article" date="2020" name="Stud. Mycol.">
        <title>101 Dothideomycetes genomes: a test case for predicting lifestyles and emergence of pathogens.</title>
        <authorList>
            <person name="Haridas S."/>
            <person name="Albert R."/>
            <person name="Binder M."/>
            <person name="Bloem J."/>
            <person name="Labutti K."/>
            <person name="Salamov A."/>
            <person name="Andreopoulos B."/>
            <person name="Baker S."/>
            <person name="Barry K."/>
            <person name="Bills G."/>
            <person name="Bluhm B."/>
            <person name="Cannon C."/>
            <person name="Castanera R."/>
            <person name="Culley D."/>
            <person name="Daum C."/>
            <person name="Ezra D."/>
            <person name="Gonzalez J."/>
            <person name="Henrissat B."/>
            <person name="Kuo A."/>
            <person name="Liang C."/>
            <person name="Lipzen A."/>
            <person name="Lutzoni F."/>
            <person name="Magnuson J."/>
            <person name="Mondo S."/>
            <person name="Nolan M."/>
            <person name="Ohm R."/>
            <person name="Pangilinan J."/>
            <person name="Park H.-J."/>
            <person name="Ramirez L."/>
            <person name="Alfaro M."/>
            <person name="Sun H."/>
            <person name="Tritt A."/>
            <person name="Yoshinaga Y."/>
            <person name="Zwiers L.-H."/>
            <person name="Turgeon B."/>
            <person name="Goodwin S."/>
            <person name="Spatafora J."/>
            <person name="Crous P."/>
            <person name="Grigoriev I."/>
        </authorList>
    </citation>
    <scope>NUCLEOTIDE SEQUENCE</scope>
    <source>
        <strain evidence="2">CBS 269.34</strain>
    </source>
</reference>
<organism evidence="2 3">
    <name type="scientific">Lophium mytilinum</name>
    <dbReference type="NCBI Taxonomy" id="390894"/>
    <lineage>
        <taxon>Eukaryota</taxon>
        <taxon>Fungi</taxon>
        <taxon>Dikarya</taxon>
        <taxon>Ascomycota</taxon>
        <taxon>Pezizomycotina</taxon>
        <taxon>Dothideomycetes</taxon>
        <taxon>Pleosporomycetidae</taxon>
        <taxon>Mytilinidiales</taxon>
        <taxon>Mytilinidiaceae</taxon>
        <taxon>Lophium</taxon>
    </lineage>
</organism>
<dbReference type="AlphaFoldDB" id="A0A6A6R0R5"/>
<keyword evidence="3" id="KW-1185">Reference proteome</keyword>
<gene>
    <name evidence="2" type="ORF">BU16DRAFT_525186</name>
</gene>
<sequence length="117" mass="13867">MCYRIVCSFEDCPHTFKQRVVCPNQVRQEECPRFERESRIHTHPGRCLNDSRRTISSAQLPSRSKKRTPEEQEERRLKREIEDKAKAKAKAKAEAKAQQDEEKEAKCEERRSMMENS</sequence>
<dbReference type="EMBL" id="MU004186">
    <property type="protein sequence ID" value="KAF2497540.1"/>
    <property type="molecule type" value="Genomic_DNA"/>
</dbReference>
<protein>
    <submittedName>
        <fullName evidence="2">Uncharacterized protein</fullName>
    </submittedName>
</protein>
<evidence type="ECO:0000256" key="1">
    <source>
        <dbReference type="SAM" id="MobiDB-lite"/>
    </source>
</evidence>
<name>A0A6A6R0R5_9PEZI</name>
<dbReference type="Proteomes" id="UP000799750">
    <property type="component" value="Unassembled WGS sequence"/>
</dbReference>
<feature type="compositionally biased region" description="Basic and acidic residues" evidence="1">
    <location>
        <begin position="67"/>
        <end position="117"/>
    </location>
</feature>
<feature type="region of interest" description="Disordered" evidence="1">
    <location>
        <begin position="42"/>
        <end position="117"/>
    </location>
</feature>